<feature type="domain" description="DUF1330" evidence="1">
    <location>
        <begin position="2"/>
        <end position="91"/>
    </location>
</feature>
<dbReference type="InterPro" id="IPR010753">
    <property type="entry name" value="DUF1330"/>
</dbReference>
<reference evidence="2 3" key="2">
    <citation type="journal article" date="2013" name="Environ. Sci. Technol.">
        <title>The 4-tert-butylphenol-utilizing bacterium Sphingobium fuliginis OMI can degrade bisphenols via phenolic ring hydroxylation and meta-cleavage pathway.</title>
        <authorList>
            <person name="Ogata Y."/>
            <person name="Goda S."/>
            <person name="Toyama T."/>
            <person name="Sei K."/>
            <person name="Ike M."/>
        </authorList>
    </citation>
    <scope>NUCLEOTIDE SEQUENCE [LARGE SCALE GENOMIC DNA]</scope>
    <source>
        <strain evidence="2 3">OMI</strain>
    </source>
</reference>
<evidence type="ECO:0000313" key="3">
    <source>
        <dbReference type="Proteomes" id="UP000221538"/>
    </source>
</evidence>
<accession>A0A292ZGX2</accession>
<dbReference type="PANTHER" id="PTHR41521">
    <property type="match status" value="1"/>
</dbReference>
<dbReference type="AlphaFoldDB" id="A0A292ZGX2"/>
<dbReference type="Proteomes" id="UP000221538">
    <property type="component" value="Unassembled WGS sequence"/>
</dbReference>
<dbReference type="InterPro" id="IPR011008">
    <property type="entry name" value="Dimeric_a/b-barrel"/>
</dbReference>
<dbReference type="RefSeq" id="WP_099186067.1">
    <property type="nucleotide sequence ID" value="NZ_BEWI01000032.1"/>
</dbReference>
<dbReference type="Gene3D" id="3.30.70.100">
    <property type="match status" value="1"/>
</dbReference>
<dbReference type="EMBL" id="BEWI01000032">
    <property type="protein sequence ID" value="GAY22171.1"/>
    <property type="molecule type" value="Genomic_DNA"/>
</dbReference>
<evidence type="ECO:0000313" key="2">
    <source>
        <dbReference type="EMBL" id="GAY22171.1"/>
    </source>
</evidence>
<sequence length="107" mass="12279">MPAYVIYFCHEFRDKKGHLDYAAAFPETVKDIEYKVLAAYTDYEVLEGHEPVKGAVLIEFPSYEIAKKWYDSAEYARVRGHRIRNSYTGILIGGGSRPLAERFPDSL</sequence>
<comment type="caution">
    <text evidence="2">The sequence shown here is derived from an EMBL/GenBank/DDBJ whole genome shotgun (WGS) entry which is preliminary data.</text>
</comment>
<reference evidence="2 3" key="1">
    <citation type="journal article" date="2013" name="Biodegradation">
        <title>Occurrence of 4-tert-butylphenol (4-t-BP) biodegradation in an aquatic sample caused by the presence of Spirodela polyrrhiza and isolation of a 4-t-BP-utilizing bacterium.</title>
        <authorList>
            <person name="Ogata Y."/>
            <person name="Toyama T."/>
            <person name="Yu N."/>
            <person name="Wang X."/>
            <person name="Sei K."/>
            <person name="Ike M."/>
        </authorList>
    </citation>
    <scope>NUCLEOTIDE SEQUENCE [LARGE SCALE GENOMIC DNA]</scope>
    <source>
        <strain evidence="2 3">OMI</strain>
    </source>
</reference>
<organism evidence="2 3">
    <name type="scientific">Sphingobium fuliginis (strain ATCC 27551)</name>
    <dbReference type="NCBI Taxonomy" id="336203"/>
    <lineage>
        <taxon>Bacteria</taxon>
        <taxon>Pseudomonadati</taxon>
        <taxon>Pseudomonadota</taxon>
        <taxon>Alphaproteobacteria</taxon>
        <taxon>Sphingomonadales</taxon>
        <taxon>Sphingomonadaceae</taxon>
        <taxon>Sphingobium</taxon>
    </lineage>
</organism>
<protein>
    <recommendedName>
        <fullName evidence="1">DUF1330 domain-containing protein</fullName>
    </recommendedName>
</protein>
<name>A0A292ZGX2_SPHSA</name>
<dbReference type="PANTHER" id="PTHR41521:SF4">
    <property type="entry name" value="BLR0684 PROTEIN"/>
    <property type="match status" value="1"/>
</dbReference>
<dbReference type="SUPFAM" id="SSF54909">
    <property type="entry name" value="Dimeric alpha+beta barrel"/>
    <property type="match status" value="1"/>
</dbReference>
<proteinExistence type="predicted"/>
<evidence type="ECO:0000259" key="1">
    <source>
        <dbReference type="Pfam" id="PF07045"/>
    </source>
</evidence>
<dbReference type="Pfam" id="PF07045">
    <property type="entry name" value="DUF1330"/>
    <property type="match status" value="1"/>
</dbReference>
<gene>
    <name evidence="2" type="ORF">SFOMI_2726</name>
</gene>